<protein>
    <recommendedName>
        <fullName evidence="3">DUF1203 domain-containing protein</fullName>
    </recommendedName>
</protein>
<dbReference type="EMBL" id="BNEK01000005">
    <property type="protein sequence ID" value="GHJ32415.1"/>
    <property type="molecule type" value="Genomic_DNA"/>
</dbReference>
<dbReference type="PIRSF" id="PIRSF034110">
    <property type="entry name" value="DUF1203"/>
    <property type="match status" value="1"/>
</dbReference>
<dbReference type="Pfam" id="PF06718">
    <property type="entry name" value="DUF1203"/>
    <property type="match status" value="1"/>
</dbReference>
<organism evidence="1 2">
    <name type="scientific">Streptomyces hygroscopicus</name>
    <dbReference type="NCBI Taxonomy" id="1912"/>
    <lineage>
        <taxon>Bacteria</taxon>
        <taxon>Bacillati</taxon>
        <taxon>Actinomycetota</taxon>
        <taxon>Actinomycetes</taxon>
        <taxon>Kitasatosporales</taxon>
        <taxon>Streptomycetaceae</taxon>
        <taxon>Streptomyces</taxon>
        <taxon>Streptomyces violaceusniger group</taxon>
    </lineage>
</organism>
<dbReference type="InterPro" id="IPR009593">
    <property type="entry name" value="DUF1203"/>
</dbReference>
<evidence type="ECO:0000313" key="1">
    <source>
        <dbReference type="EMBL" id="GHJ32415.1"/>
    </source>
</evidence>
<dbReference type="Proteomes" id="UP001054854">
    <property type="component" value="Unassembled WGS sequence"/>
</dbReference>
<name>A0ABQ3U9Y7_STRHY</name>
<evidence type="ECO:0008006" key="3">
    <source>
        <dbReference type="Google" id="ProtNLM"/>
    </source>
</evidence>
<keyword evidence="2" id="KW-1185">Reference proteome</keyword>
<reference evidence="1" key="1">
    <citation type="submission" date="2024-05" db="EMBL/GenBank/DDBJ databases">
        <title>Whole genome shotgun sequence of Streptomyces hygroscopicus NBRC 113678.</title>
        <authorList>
            <person name="Komaki H."/>
            <person name="Tamura T."/>
        </authorList>
    </citation>
    <scope>NUCLEOTIDE SEQUENCE</scope>
    <source>
        <strain evidence="1">N11-34</strain>
    </source>
</reference>
<sequence>MHETYEMRAIAPEALELLRTTDDAGRPPRLVVEGEEGGSPLRCCLGRSRPHETIALVSYAPLRRWATETGATPGPYDEIGPVFIHPEGCDGWTGPGVADGIRGERRVLRAYSAEGHILGGLLLNGGEPTIEAGLAELYRDPRVAAVHVRAVEFGCFLAETRRV</sequence>
<dbReference type="RefSeq" id="WP_060953689.1">
    <property type="nucleotide sequence ID" value="NZ_BNEK01000005.1"/>
</dbReference>
<gene>
    <name evidence="1" type="ORF">TPA0910_68480</name>
</gene>
<evidence type="ECO:0000313" key="2">
    <source>
        <dbReference type="Proteomes" id="UP001054854"/>
    </source>
</evidence>
<proteinExistence type="predicted"/>
<comment type="caution">
    <text evidence="1">The sequence shown here is derived from an EMBL/GenBank/DDBJ whole genome shotgun (WGS) entry which is preliminary data.</text>
</comment>
<accession>A0ABQ3U9Y7</accession>